<feature type="region of interest" description="Disordered" evidence="6">
    <location>
        <begin position="141"/>
        <end position="164"/>
    </location>
</feature>
<evidence type="ECO:0000256" key="1">
    <source>
        <dbReference type="ARBA" id="ARBA00022473"/>
    </source>
</evidence>
<evidence type="ECO:0000313" key="8">
    <source>
        <dbReference type="EMBL" id="KAI2662919.1"/>
    </source>
</evidence>
<organism evidence="8 9">
    <name type="scientific">Labeo rohita</name>
    <name type="common">Indian major carp</name>
    <name type="synonym">Cyprinus rohita</name>
    <dbReference type="NCBI Taxonomy" id="84645"/>
    <lineage>
        <taxon>Eukaryota</taxon>
        <taxon>Metazoa</taxon>
        <taxon>Chordata</taxon>
        <taxon>Craniata</taxon>
        <taxon>Vertebrata</taxon>
        <taxon>Euteleostomi</taxon>
        <taxon>Actinopterygii</taxon>
        <taxon>Neopterygii</taxon>
        <taxon>Teleostei</taxon>
        <taxon>Ostariophysi</taxon>
        <taxon>Cypriniformes</taxon>
        <taxon>Cyprinidae</taxon>
        <taxon>Labeoninae</taxon>
        <taxon>Labeonini</taxon>
        <taxon>Labeo</taxon>
    </lineage>
</organism>
<dbReference type="InterPro" id="IPR040259">
    <property type="entry name" value="Mesogenin/MesP"/>
</dbReference>
<proteinExistence type="predicted"/>
<reference evidence="8 9" key="1">
    <citation type="submission" date="2022-01" db="EMBL/GenBank/DDBJ databases">
        <title>A high-quality chromosome-level genome assembly of rohu carp, Labeo rohita.</title>
        <authorList>
            <person name="Arick M.A. II"/>
            <person name="Hsu C.-Y."/>
            <person name="Magbanua Z."/>
            <person name="Pechanova O."/>
            <person name="Grover C."/>
            <person name="Miller E."/>
            <person name="Thrash A."/>
            <person name="Ezzel L."/>
            <person name="Alam S."/>
            <person name="Benzie J."/>
            <person name="Hamilton M."/>
            <person name="Karsi A."/>
            <person name="Lawrence M.L."/>
            <person name="Peterson D.G."/>
        </authorList>
    </citation>
    <scope>NUCLEOTIDE SEQUENCE [LARGE SCALE GENOMIC DNA]</scope>
    <source>
        <strain evidence="9">BAU-BD-2019</strain>
        <tissue evidence="8">Blood</tissue>
    </source>
</reference>
<sequence length="274" mass="30317">MRHFCLWELQSLISSTTIICFITTGALKSTDRDPLRCQLAPLRGYIQEQRGSPATTTSFSRDLLNSTAMDISSSSLQLQDSGAFLFNCENLLDQSYAVSDAGYYSACSSLSPTSSVDSCGFSPPGQDIPQIYPHQEKNKVQQAKRTGRPRSKFPGVKRQTASEREKLRMRDLTKALHHLRAYLPASVAPVGKTLTKIETLRLTIQYISCLSAQLELGEDEAKRGAQAEVSTASAAFDGFTATPSTQNPVEGDFLSFPAQDFWLLEQHNFFHGQY</sequence>
<feature type="domain" description="BHLH" evidence="7">
    <location>
        <begin position="156"/>
        <end position="210"/>
    </location>
</feature>
<keyword evidence="1" id="KW-0217">Developmental protein</keyword>
<evidence type="ECO:0000259" key="7">
    <source>
        <dbReference type="PROSITE" id="PS50888"/>
    </source>
</evidence>
<dbReference type="SMART" id="SM00353">
    <property type="entry name" value="HLH"/>
    <property type="match status" value="1"/>
</dbReference>
<dbReference type="InterPro" id="IPR011598">
    <property type="entry name" value="bHLH_dom"/>
</dbReference>
<dbReference type="SUPFAM" id="SSF47459">
    <property type="entry name" value="HLH, helix-loop-helix DNA-binding domain"/>
    <property type="match status" value="1"/>
</dbReference>
<keyword evidence="3" id="KW-0238">DNA-binding</keyword>
<accession>A0ABQ8MJ67</accession>
<keyword evidence="2" id="KW-0805">Transcription regulation</keyword>
<keyword evidence="9" id="KW-1185">Reference proteome</keyword>
<protein>
    <submittedName>
        <fullName evidence="8">Mesoderm posterior protein 1</fullName>
    </submittedName>
</protein>
<evidence type="ECO:0000313" key="9">
    <source>
        <dbReference type="Proteomes" id="UP000830375"/>
    </source>
</evidence>
<keyword evidence="5" id="KW-0539">Nucleus</keyword>
<dbReference type="Gene3D" id="4.10.280.10">
    <property type="entry name" value="Helix-loop-helix DNA-binding domain"/>
    <property type="match status" value="1"/>
</dbReference>
<name>A0ABQ8MJ67_LABRO</name>
<dbReference type="Pfam" id="PF00010">
    <property type="entry name" value="HLH"/>
    <property type="match status" value="1"/>
</dbReference>
<evidence type="ECO:0000256" key="2">
    <source>
        <dbReference type="ARBA" id="ARBA00023015"/>
    </source>
</evidence>
<evidence type="ECO:0000256" key="5">
    <source>
        <dbReference type="ARBA" id="ARBA00023242"/>
    </source>
</evidence>
<gene>
    <name evidence="8" type="ORF">H4Q32_001901</name>
</gene>
<dbReference type="Proteomes" id="UP000830375">
    <property type="component" value="Unassembled WGS sequence"/>
</dbReference>
<dbReference type="PANTHER" id="PTHR20937">
    <property type="entry name" value="IP14615P"/>
    <property type="match status" value="1"/>
</dbReference>
<keyword evidence="4" id="KW-0804">Transcription</keyword>
<evidence type="ECO:0000256" key="6">
    <source>
        <dbReference type="SAM" id="MobiDB-lite"/>
    </source>
</evidence>
<comment type="caution">
    <text evidence="8">The sequence shown here is derived from an EMBL/GenBank/DDBJ whole genome shotgun (WGS) entry which is preliminary data.</text>
</comment>
<evidence type="ECO:0000256" key="3">
    <source>
        <dbReference type="ARBA" id="ARBA00023125"/>
    </source>
</evidence>
<dbReference type="InterPro" id="IPR036638">
    <property type="entry name" value="HLH_DNA-bd_sf"/>
</dbReference>
<dbReference type="PANTHER" id="PTHR20937:SF6">
    <property type="entry name" value="MESODERM POSTERIOR PROTEIN 1"/>
    <property type="match status" value="1"/>
</dbReference>
<dbReference type="EMBL" id="JACTAM010000007">
    <property type="protein sequence ID" value="KAI2662919.1"/>
    <property type="molecule type" value="Genomic_DNA"/>
</dbReference>
<dbReference type="PROSITE" id="PS50888">
    <property type="entry name" value="BHLH"/>
    <property type="match status" value="1"/>
</dbReference>
<evidence type="ECO:0000256" key="4">
    <source>
        <dbReference type="ARBA" id="ARBA00023163"/>
    </source>
</evidence>